<dbReference type="SMART" id="SM00369">
    <property type="entry name" value="LRR_TYP"/>
    <property type="match status" value="4"/>
</dbReference>
<dbReference type="PANTHER" id="PTHR45973">
    <property type="entry name" value="PROTEIN PHOSPHATASE 1 REGULATORY SUBUNIT SDS22-RELATED"/>
    <property type="match status" value="1"/>
</dbReference>
<gene>
    <name evidence="3" type="ORF">DYB28_009805</name>
</gene>
<evidence type="ECO:0000313" key="3">
    <source>
        <dbReference type="EMBL" id="RLO11084.1"/>
    </source>
</evidence>
<evidence type="ECO:0000256" key="2">
    <source>
        <dbReference type="ARBA" id="ARBA00022737"/>
    </source>
</evidence>
<keyword evidence="2" id="KW-0677">Repeat</keyword>
<keyword evidence="1" id="KW-0433">Leucine-rich repeat</keyword>
<organism evidence="3 4">
    <name type="scientific">Aphanomyces astaci</name>
    <name type="common">Crayfish plague agent</name>
    <dbReference type="NCBI Taxonomy" id="112090"/>
    <lineage>
        <taxon>Eukaryota</taxon>
        <taxon>Sar</taxon>
        <taxon>Stramenopiles</taxon>
        <taxon>Oomycota</taxon>
        <taxon>Saprolegniomycetes</taxon>
        <taxon>Saprolegniales</taxon>
        <taxon>Verrucalvaceae</taxon>
        <taxon>Aphanomyces</taxon>
    </lineage>
</organism>
<proteinExistence type="predicted"/>
<dbReference type="Gene3D" id="3.80.10.10">
    <property type="entry name" value="Ribonuclease Inhibitor"/>
    <property type="match status" value="1"/>
</dbReference>
<dbReference type="SUPFAM" id="SSF52075">
    <property type="entry name" value="Outer arm dynein light chain 1"/>
    <property type="match status" value="1"/>
</dbReference>
<dbReference type="InterPro" id="IPR001611">
    <property type="entry name" value="Leu-rich_rpt"/>
</dbReference>
<comment type="caution">
    <text evidence="3">The sequence shown here is derived from an EMBL/GenBank/DDBJ whole genome shotgun (WGS) entry which is preliminary data.</text>
</comment>
<evidence type="ECO:0008006" key="5">
    <source>
        <dbReference type="Google" id="ProtNLM"/>
    </source>
</evidence>
<dbReference type="PROSITE" id="PS51450">
    <property type="entry name" value="LRR"/>
    <property type="match status" value="3"/>
</dbReference>
<reference evidence="3 4" key="1">
    <citation type="journal article" date="2018" name="J. Invertebr. Pathol.">
        <title>New genotyping method for the causative agent of crayfish plague (Aphanomyces astaci) based on whole genome data.</title>
        <authorList>
            <person name="Minardi D."/>
            <person name="Studholme D.J."/>
            <person name="van der Giezen M."/>
            <person name="Pretto T."/>
            <person name="Oidtmann B."/>
        </authorList>
    </citation>
    <scope>NUCLEOTIDE SEQUENCE [LARGE SCALE GENOMIC DNA]</scope>
    <source>
        <strain evidence="3 4">KB13</strain>
    </source>
</reference>
<dbReference type="InterPro" id="IPR050576">
    <property type="entry name" value="Cilia_flagella_integrity"/>
</dbReference>
<dbReference type="PANTHER" id="PTHR45973:SF8">
    <property type="entry name" value="LEUCINE-RICH REPEAT-CONTAINING PROTEIN 49"/>
    <property type="match status" value="1"/>
</dbReference>
<dbReference type="SMART" id="SM00365">
    <property type="entry name" value="LRR_SD22"/>
    <property type="match status" value="3"/>
</dbReference>
<evidence type="ECO:0000313" key="4">
    <source>
        <dbReference type="Proteomes" id="UP000275652"/>
    </source>
</evidence>
<accession>A0A9X8E7F7</accession>
<dbReference type="AlphaFoldDB" id="A0A9X8E7F7"/>
<feature type="non-terminal residue" evidence="3">
    <location>
        <position position="108"/>
    </location>
</feature>
<evidence type="ECO:0000256" key="1">
    <source>
        <dbReference type="ARBA" id="ARBA00022614"/>
    </source>
</evidence>
<dbReference type="Pfam" id="PF13855">
    <property type="entry name" value="LRR_8"/>
    <property type="match status" value="2"/>
</dbReference>
<sequence length="108" mass="12218">MLGKNKLQTIENLACLPKLDVLDLHSNEIDKIECLDQLNELRVLNLAGNRITVLENISTLTLLTELNLRRNLIDAISTTTLGRLPTLQRLFLSNNKLPSKESLQPLFQ</sequence>
<dbReference type="InterPro" id="IPR032675">
    <property type="entry name" value="LRR_dom_sf"/>
</dbReference>
<dbReference type="EMBL" id="QUTI01016606">
    <property type="protein sequence ID" value="RLO11084.1"/>
    <property type="molecule type" value="Genomic_DNA"/>
</dbReference>
<dbReference type="Proteomes" id="UP000275652">
    <property type="component" value="Unassembled WGS sequence"/>
</dbReference>
<protein>
    <recommendedName>
        <fullName evidence="5">U2A'/phosphoprotein 32 family A C-terminal domain-containing protein</fullName>
    </recommendedName>
</protein>
<dbReference type="InterPro" id="IPR003591">
    <property type="entry name" value="Leu-rich_rpt_typical-subtyp"/>
</dbReference>
<name>A0A9X8E7F7_APHAT</name>